<gene>
    <name evidence="2" type="ORF">SNE34_13615</name>
</gene>
<name>A0ABU7Z1I7_9GAMM</name>
<dbReference type="EMBL" id="JAXGFP010000007">
    <property type="protein sequence ID" value="MEG3185046.1"/>
    <property type="molecule type" value="Genomic_DNA"/>
</dbReference>
<protein>
    <recommendedName>
        <fullName evidence="4">Type IV pilus biogenesis protein PilP</fullName>
    </recommendedName>
</protein>
<evidence type="ECO:0008006" key="4">
    <source>
        <dbReference type="Google" id="ProtNLM"/>
    </source>
</evidence>
<dbReference type="RefSeq" id="WP_332618142.1">
    <property type="nucleotide sequence ID" value="NZ_JAXGFP010000007.1"/>
</dbReference>
<accession>A0ABU7Z1I7</accession>
<comment type="caution">
    <text evidence="2">The sequence shown here is derived from an EMBL/GenBank/DDBJ whole genome shotgun (WGS) entry which is preliminary data.</text>
</comment>
<keyword evidence="3" id="KW-1185">Reference proteome</keyword>
<sequence length="160" mass="16925">MARVSLFVAAVAVPCWLAAATCAAVAQEPSHACAGVAEPAERLACYDAAFPPLSDPEALARAREKAVAEFGLSTDQLRERDPSRVRDEPSRIEASVSGLSQRGDGARVITLDNGQVWVLTKVTSKGPLNIGDKVKVRAAALGTYMLVTPGGVPLRVRRMD</sequence>
<dbReference type="Proteomes" id="UP001355056">
    <property type="component" value="Unassembled WGS sequence"/>
</dbReference>
<feature type="chain" id="PRO_5045689404" description="Type IV pilus biogenesis protein PilP" evidence="1">
    <location>
        <begin position="27"/>
        <end position="160"/>
    </location>
</feature>
<reference evidence="2 3" key="1">
    <citation type="journal article" date="2016" name="Int. J. Syst. Evol. Microbiol.">
        <title>Lysobacter erysipheiresistens sp. nov., an antagonist of powdery mildew, isolated from tobacco-cultivated soil.</title>
        <authorList>
            <person name="Xie B."/>
            <person name="Li T."/>
            <person name="Lin X."/>
            <person name="Wang C.J."/>
            <person name="Chen Y.J."/>
            <person name="Liu W.J."/>
            <person name="Zhao Z.W."/>
        </authorList>
    </citation>
    <scope>NUCLEOTIDE SEQUENCE [LARGE SCALE GENOMIC DNA]</scope>
    <source>
        <strain evidence="2 3">RS-LYSO-3</strain>
    </source>
</reference>
<keyword evidence="1" id="KW-0732">Signal</keyword>
<feature type="signal peptide" evidence="1">
    <location>
        <begin position="1"/>
        <end position="26"/>
    </location>
</feature>
<evidence type="ECO:0000256" key="1">
    <source>
        <dbReference type="SAM" id="SignalP"/>
    </source>
</evidence>
<organism evidence="2 3">
    <name type="scientific">Novilysobacter erysipheiresistens</name>
    <dbReference type="NCBI Taxonomy" id="1749332"/>
    <lineage>
        <taxon>Bacteria</taxon>
        <taxon>Pseudomonadati</taxon>
        <taxon>Pseudomonadota</taxon>
        <taxon>Gammaproteobacteria</taxon>
        <taxon>Lysobacterales</taxon>
        <taxon>Lysobacteraceae</taxon>
        <taxon>Novilysobacter</taxon>
    </lineage>
</organism>
<proteinExistence type="predicted"/>
<evidence type="ECO:0000313" key="2">
    <source>
        <dbReference type="EMBL" id="MEG3185046.1"/>
    </source>
</evidence>
<evidence type="ECO:0000313" key="3">
    <source>
        <dbReference type="Proteomes" id="UP001355056"/>
    </source>
</evidence>